<dbReference type="Gene3D" id="2.170.130.10">
    <property type="entry name" value="TonB-dependent receptor, plug domain"/>
    <property type="match status" value="1"/>
</dbReference>
<protein>
    <recommendedName>
        <fullName evidence="4">TonB-dependent receptor plug domain-containing protein</fullName>
    </recommendedName>
</protein>
<evidence type="ECO:0008006" key="4">
    <source>
        <dbReference type="Google" id="ProtNLM"/>
    </source>
</evidence>
<dbReference type="Proteomes" id="UP000242818">
    <property type="component" value="Unassembled WGS sequence"/>
</dbReference>
<dbReference type="InterPro" id="IPR037066">
    <property type="entry name" value="Plug_dom_sf"/>
</dbReference>
<sequence>MKWTVLCVILLAAFSAQAQTGTPENGSPENDSTFYVVDSVAVGLGSMHDLSPEKIASISVVSGAGVVRKYGERAANGVIYIETKVFARKHYTALFANSSAAYKQLLTENKGDDTHFAYVLNGRLLTINPEGELSAIQLTELRAISVMQPKDLQRIYGVKDKVAGVLITTSTSSGAAHGGGGVITAK</sequence>
<evidence type="ECO:0000313" key="2">
    <source>
        <dbReference type="EMBL" id="SCC17855.1"/>
    </source>
</evidence>
<keyword evidence="3" id="KW-1185">Reference proteome</keyword>
<proteinExistence type="predicted"/>
<dbReference type="AlphaFoldDB" id="A0A1C4CFI8"/>
<name>A0A1C4CFI8_9BACT</name>
<keyword evidence="1" id="KW-0732">Signal</keyword>
<dbReference type="STRING" id="1335309.GA0116948_104101"/>
<organism evidence="2 3">
    <name type="scientific">Chitinophaga costaii</name>
    <dbReference type="NCBI Taxonomy" id="1335309"/>
    <lineage>
        <taxon>Bacteria</taxon>
        <taxon>Pseudomonadati</taxon>
        <taxon>Bacteroidota</taxon>
        <taxon>Chitinophagia</taxon>
        <taxon>Chitinophagales</taxon>
        <taxon>Chitinophagaceae</taxon>
        <taxon>Chitinophaga</taxon>
    </lineage>
</organism>
<evidence type="ECO:0000256" key="1">
    <source>
        <dbReference type="SAM" id="SignalP"/>
    </source>
</evidence>
<accession>A0A1C4CFI8</accession>
<dbReference type="EMBL" id="FMAR01000004">
    <property type="protein sequence ID" value="SCC17855.1"/>
    <property type="molecule type" value="Genomic_DNA"/>
</dbReference>
<dbReference type="RefSeq" id="WP_089710722.1">
    <property type="nucleotide sequence ID" value="NZ_FMAR01000004.1"/>
</dbReference>
<reference evidence="2 3" key="1">
    <citation type="submission" date="2016-08" db="EMBL/GenBank/DDBJ databases">
        <authorList>
            <person name="Seilhamer J.J."/>
        </authorList>
    </citation>
    <scope>NUCLEOTIDE SEQUENCE [LARGE SCALE GENOMIC DNA]</scope>
    <source>
        <strain evidence="2 3">A37T2</strain>
    </source>
</reference>
<dbReference type="SUPFAM" id="SSF56935">
    <property type="entry name" value="Porins"/>
    <property type="match status" value="1"/>
</dbReference>
<gene>
    <name evidence="2" type="ORF">GA0116948_104101</name>
</gene>
<feature type="signal peptide" evidence="1">
    <location>
        <begin position="1"/>
        <end position="18"/>
    </location>
</feature>
<dbReference type="OrthoDB" id="657433at2"/>
<evidence type="ECO:0000313" key="3">
    <source>
        <dbReference type="Proteomes" id="UP000242818"/>
    </source>
</evidence>
<feature type="chain" id="PRO_5008689910" description="TonB-dependent receptor plug domain-containing protein" evidence="1">
    <location>
        <begin position="19"/>
        <end position="186"/>
    </location>
</feature>